<name>A0A087TBW6_STEMI</name>
<keyword evidence="3" id="KW-1185">Reference proteome</keyword>
<proteinExistence type="predicted"/>
<feature type="compositionally biased region" description="Low complexity" evidence="1">
    <location>
        <begin position="21"/>
        <end position="44"/>
    </location>
</feature>
<organism evidence="2 3">
    <name type="scientific">Stegodyphus mimosarum</name>
    <name type="common">African social velvet spider</name>
    <dbReference type="NCBI Taxonomy" id="407821"/>
    <lineage>
        <taxon>Eukaryota</taxon>
        <taxon>Metazoa</taxon>
        <taxon>Ecdysozoa</taxon>
        <taxon>Arthropoda</taxon>
        <taxon>Chelicerata</taxon>
        <taxon>Arachnida</taxon>
        <taxon>Araneae</taxon>
        <taxon>Araneomorphae</taxon>
        <taxon>Entelegynae</taxon>
        <taxon>Eresoidea</taxon>
        <taxon>Eresidae</taxon>
        <taxon>Stegodyphus</taxon>
    </lineage>
</organism>
<accession>A0A087TBW6</accession>
<protein>
    <submittedName>
        <fullName evidence="2">Uncharacterized protein</fullName>
    </submittedName>
</protein>
<reference evidence="2 3" key="1">
    <citation type="submission" date="2013-11" db="EMBL/GenBank/DDBJ databases">
        <title>Genome sequencing of Stegodyphus mimosarum.</title>
        <authorList>
            <person name="Bechsgaard J."/>
        </authorList>
    </citation>
    <scope>NUCLEOTIDE SEQUENCE [LARGE SCALE GENOMIC DNA]</scope>
</reference>
<evidence type="ECO:0000256" key="1">
    <source>
        <dbReference type="SAM" id="MobiDB-lite"/>
    </source>
</evidence>
<feature type="non-terminal residue" evidence="2">
    <location>
        <position position="59"/>
    </location>
</feature>
<sequence>MMKVESKQRTLGAFPTTCAGLSSSSLPTSPITSISPSRTSTVRVNARRRSLPAASPMAP</sequence>
<evidence type="ECO:0000313" key="2">
    <source>
        <dbReference type="EMBL" id="KFM62605.1"/>
    </source>
</evidence>
<gene>
    <name evidence="2" type="ORF">X975_07467</name>
</gene>
<dbReference type="AlphaFoldDB" id="A0A087TBW6"/>
<feature type="region of interest" description="Disordered" evidence="1">
    <location>
        <begin position="1"/>
        <end position="59"/>
    </location>
</feature>
<evidence type="ECO:0000313" key="3">
    <source>
        <dbReference type="Proteomes" id="UP000054359"/>
    </source>
</evidence>
<dbReference type="EMBL" id="KK114507">
    <property type="protein sequence ID" value="KFM62605.1"/>
    <property type="molecule type" value="Genomic_DNA"/>
</dbReference>
<dbReference type="Proteomes" id="UP000054359">
    <property type="component" value="Unassembled WGS sequence"/>
</dbReference>